<comment type="caution">
    <text evidence="9">The sequence shown here is derived from an EMBL/GenBank/DDBJ whole genome shotgun (WGS) entry which is preliminary data.</text>
</comment>
<evidence type="ECO:0000259" key="8">
    <source>
        <dbReference type="Pfam" id="PF00171"/>
    </source>
</evidence>
<evidence type="ECO:0000256" key="3">
    <source>
        <dbReference type="ARBA" id="ARBA00022650"/>
    </source>
</evidence>
<dbReference type="InterPro" id="IPR016162">
    <property type="entry name" value="Ald_DH_N"/>
</dbReference>
<dbReference type="NCBIfam" id="TIGR00407">
    <property type="entry name" value="proA"/>
    <property type="match status" value="1"/>
</dbReference>
<dbReference type="HAMAP" id="MF_00412">
    <property type="entry name" value="ProA"/>
    <property type="match status" value="1"/>
</dbReference>
<sequence length="425" mass="46221">MAGGHMDTHQLLKDMGQKASAAARKLAAATPELKEKTLLRLSELIIEKQDEITAANAIDLAKAEEKGIDAPRLNRLRLTPETIAEMANACTFIAEMDDPVGAIETQWQRPNGLLVGKMRIPLGVIAMIYESRPNVTIDSGILCLKAGNAIILRGGSEAINSNLALAKLLHEALEYAGLPKECVQVVPTTDREAITAMCKLEEHIDVIIPRGGETLIRTVVDMATMPVLKHYKGVCHAFIDKSANLEEALNIIINGKTQRPGVCNALEGLLVHKDIADKFLPMVAKELGTERDVEFRACPRSLPLLGKTAVAMNESDPGTEYHDLILLVKTIDSMQEAQDYIAENGSNHTEIICTQDYNRALKFMREVDASCVSVNASTRFNDGGQLGLGAEIGISTSKLHSYGPMGVKELTTTKFVIFGQGQVRK</sequence>
<dbReference type="SUPFAM" id="SSF53720">
    <property type="entry name" value="ALDH-like"/>
    <property type="match status" value="1"/>
</dbReference>
<dbReference type="InterPro" id="IPR016161">
    <property type="entry name" value="Ald_DH/histidinol_DH"/>
</dbReference>
<protein>
    <recommendedName>
        <fullName evidence="7">Gamma-glutamyl phosphate reductase</fullName>
        <shortName evidence="7">GPR</shortName>
        <ecNumber evidence="7">1.2.1.41</ecNumber>
    </recommendedName>
    <alternativeName>
        <fullName evidence="7">Glutamate-5-semialdehyde dehydrogenase</fullName>
    </alternativeName>
    <alternativeName>
        <fullName evidence="7">Glutamyl-gamma-semialdehyde dehydrogenase</fullName>
        <shortName evidence="7">GSA dehydrogenase</shortName>
    </alternativeName>
</protein>
<dbReference type="PANTHER" id="PTHR11063">
    <property type="entry name" value="GLUTAMATE SEMIALDEHYDE DEHYDROGENASE"/>
    <property type="match status" value="1"/>
</dbReference>
<evidence type="ECO:0000256" key="6">
    <source>
        <dbReference type="ARBA" id="ARBA00049024"/>
    </source>
</evidence>
<evidence type="ECO:0000313" key="10">
    <source>
        <dbReference type="Proteomes" id="UP001568358"/>
    </source>
</evidence>
<keyword evidence="3 7" id="KW-0641">Proline biosynthesis</keyword>
<comment type="function">
    <text evidence="7">Catalyzes the NADPH-dependent reduction of L-glutamate 5-phosphate into L-glutamate 5-semialdehyde and phosphate. The product spontaneously undergoes cyclization to form 1-pyrroline-5-carboxylate.</text>
</comment>
<evidence type="ECO:0000256" key="4">
    <source>
        <dbReference type="ARBA" id="ARBA00022857"/>
    </source>
</evidence>
<dbReference type="Gene3D" id="3.40.605.10">
    <property type="entry name" value="Aldehyde Dehydrogenase, Chain A, domain 1"/>
    <property type="match status" value="1"/>
</dbReference>
<proteinExistence type="inferred from homology"/>
<keyword evidence="4 7" id="KW-0521">NADP</keyword>
<dbReference type="NCBIfam" id="NF001221">
    <property type="entry name" value="PRK00197.1"/>
    <property type="match status" value="1"/>
</dbReference>
<dbReference type="EC" id="1.2.1.41" evidence="7"/>
<dbReference type="EMBL" id="JBFSOO010000001">
    <property type="protein sequence ID" value="MEZ6851937.1"/>
    <property type="molecule type" value="Genomic_DNA"/>
</dbReference>
<name>A0ABV4JPG3_9BACT</name>
<evidence type="ECO:0000256" key="7">
    <source>
        <dbReference type="HAMAP-Rule" id="MF_00412"/>
    </source>
</evidence>
<evidence type="ECO:0000313" key="9">
    <source>
        <dbReference type="EMBL" id="MEZ6851937.1"/>
    </source>
</evidence>
<dbReference type="RefSeq" id="WP_370735983.1">
    <property type="nucleotide sequence ID" value="NZ_JBFSOO010000001.1"/>
</dbReference>
<evidence type="ECO:0000256" key="5">
    <source>
        <dbReference type="ARBA" id="ARBA00023002"/>
    </source>
</evidence>
<evidence type="ECO:0000256" key="1">
    <source>
        <dbReference type="ARBA" id="ARBA00004985"/>
    </source>
</evidence>
<dbReference type="Pfam" id="PF00171">
    <property type="entry name" value="Aldedh"/>
    <property type="match status" value="1"/>
</dbReference>
<comment type="subcellular location">
    <subcellularLocation>
        <location evidence="7">Cytoplasm</location>
    </subcellularLocation>
</comment>
<dbReference type="InterPro" id="IPR012134">
    <property type="entry name" value="Glu-5-SA_DH"/>
</dbReference>
<dbReference type="PANTHER" id="PTHR11063:SF8">
    <property type="entry name" value="DELTA-1-PYRROLINE-5-CARBOXYLATE SYNTHASE"/>
    <property type="match status" value="1"/>
</dbReference>
<keyword evidence="5 7" id="KW-0560">Oxidoreductase</keyword>
<feature type="domain" description="Aldehyde dehydrogenase" evidence="8">
    <location>
        <begin position="13"/>
        <end position="287"/>
    </location>
</feature>
<gene>
    <name evidence="7" type="primary">proA</name>
    <name evidence="9" type="ORF">AB2Z07_00040</name>
</gene>
<accession>A0ABV4JPG3</accession>
<dbReference type="InterPro" id="IPR000965">
    <property type="entry name" value="GPR_dom"/>
</dbReference>
<dbReference type="Gene3D" id="3.40.309.10">
    <property type="entry name" value="Aldehyde Dehydrogenase, Chain A, domain 2"/>
    <property type="match status" value="1"/>
</dbReference>
<dbReference type="InterPro" id="IPR016163">
    <property type="entry name" value="Ald_DH_C"/>
</dbReference>
<keyword evidence="7" id="KW-0963">Cytoplasm</keyword>
<organism evidence="9 10">
    <name type="scientific">Halodesulfovibrio aestuarii</name>
    <dbReference type="NCBI Taxonomy" id="126333"/>
    <lineage>
        <taxon>Bacteria</taxon>
        <taxon>Pseudomonadati</taxon>
        <taxon>Thermodesulfobacteriota</taxon>
        <taxon>Desulfovibrionia</taxon>
        <taxon>Desulfovibrionales</taxon>
        <taxon>Desulfovibrionaceae</taxon>
        <taxon>Halodesulfovibrio</taxon>
    </lineage>
</organism>
<dbReference type="InterPro" id="IPR015590">
    <property type="entry name" value="Aldehyde_DH_dom"/>
</dbReference>
<comment type="similarity">
    <text evidence="7">Belongs to the gamma-glutamyl phosphate reductase family.</text>
</comment>
<dbReference type="CDD" id="cd07079">
    <property type="entry name" value="ALDH_F18-19_ProA-GPR"/>
    <property type="match status" value="1"/>
</dbReference>
<dbReference type="Proteomes" id="UP001568358">
    <property type="component" value="Unassembled WGS sequence"/>
</dbReference>
<comment type="catalytic activity">
    <reaction evidence="6 7">
        <text>L-glutamate 5-semialdehyde + phosphate + NADP(+) = L-glutamyl 5-phosphate + NADPH + H(+)</text>
        <dbReference type="Rhea" id="RHEA:19541"/>
        <dbReference type="ChEBI" id="CHEBI:15378"/>
        <dbReference type="ChEBI" id="CHEBI:43474"/>
        <dbReference type="ChEBI" id="CHEBI:57783"/>
        <dbReference type="ChEBI" id="CHEBI:58066"/>
        <dbReference type="ChEBI" id="CHEBI:58274"/>
        <dbReference type="ChEBI" id="CHEBI:58349"/>
        <dbReference type="EC" id="1.2.1.41"/>
    </reaction>
</comment>
<evidence type="ECO:0000256" key="2">
    <source>
        <dbReference type="ARBA" id="ARBA00022605"/>
    </source>
</evidence>
<dbReference type="GO" id="GO:0004350">
    <property type="term" value="F:glutamate-5-semialdehyde dehydrogenase activity"/>
    <property type="evidence" value="ECO:0007669"/>
    <property type="project" value="UniProtKB-EC"/>
</dbReference>
<comment type="pathway">
    <text evidence="1 7">Amino-acid biosynthesis; L-proline biosynthesis; L-glutamate 5-semialdehyde from L-glutamate: step 2/2.</text>
</comment>
<keyword evidence="10" id="KW-1185">Reference proteome</keyword>
<dbReference type="PIRSF" id="PIRSF000151">
    <property type="entry name" value="GPR"/>
    <property type="match status" value="1"/>
</dbReference>
<keyword evidence="2 7" id="KW-0028">Amino-acid biosynthesis</keyword>
<reference evidence="9 10" key="1">
    <citation type="submission" date="2024-07" db="EMBL/GenBank/DDBJ databases">
        <title>Active virus-host system and metabolic interactions in a Lokiarchaeon culture.</title>
        <authorList>
            <person name="Ponce Toledo R.I."/>
            <person name="Rodrigues Oliveira T."/>
            <person name="Schleper C."/>
        </authorList>
    </citation>
    <scope>NUCLEOTIDE SEQUENCE [LARGE SCALE GENOMIC DNA]</scope>
    <source>
        <strain evidence="9 10">B35</strain>
    </source>
</reference>